<dbReference type="EMBL" id="JABFUD020000003">
    <property type="protein sequence ID" value="KAI5082570.1"/>
    <property type="molecule type" value="Genomic_DNA"/>
</dbReference>
<feature type="non-terminal residue" evidence="2">
    <location>
        <position position="1"/>
    </location>
</feature>
<dbReference type="AlphaFoldDB" id="A0A9D4ZRI4"/>
<keyword evidence="3" id="KW-1185">Reference proteome</keyword>
<protein>
    <submittedName>
        <fullName evidence="2">Uncharacterized protein</fullName>
    </submittedName>
</protein>
<evidence type="ECO:0000313" key="2">
    <source>
        <dbReference type="EMBL" id="KAI5082570.1"/>
    </source>
</evidence>
<comment type="caution">
    <text evidence="2">The sequence shown here is derived from an EMBL/GenBank/DDBJ whole genome shotgun (WGS) entry which is preliminary data.</text>
</comment>
<name>A0A9D4ZRI4_ADICA</name>
<gene>
    <name evidence="2" type="ORF">GOP47_0002313</name>
</gene>
<feature type="region of interest" description="Disordered" evidence="1">
    <location>
        <begin position="69"/>
        <end position="92"/>
    </location>
</feature>
<dbReference type="Proteomes" id="UP000886520">
    <property type="component" value="Chromosome 2"/>
</dbReference>
<reference evidence="2" key="1">
    <citation type="submission" date="2021-01" db="EMBL/GenBank/DDBJ databases">
        <title>Adiantum capillus-veneris genome.</title>
        <authorList>
            <person name="Fang Y."/>
            <person name="Liao Q."/>
        </authorList>
    </citation>
    <scope>NUCLEOTIDE SEQUENCE</scope>
    <source>
        <strain evidence="2">H3</strain>
        <tissue evidence="2">Leaf</tissue>
    </source>
</reference>
<sequence>SLKKTSVAKLGGSRAGSLFGSYALRDAKQASRSTDNAAGDRRPSLVALIDTKCKINPDVREEAIATPEGSVVSGVSPKRNCRRPQLHPPQQPSSIALRTTLYNSISSPFREMDSWPCRQCRLHREPL</sequence>
<evidence type="ECO:0000256" key="1">
    <source>
        <dbReference type="SAM" id="MobiDB-lite"/>
    </source>
</evidence>
<proteinExistence type="predicted"/>
<evidence type="ECO:0000313" key="3">
    <source>
        <dbReference type="Proteomes" id="UP000886520"/>
    </source>
</evidence>
<organism evidence="2 3">
    <name type="scientific">Adiantum capillus-veneris</name>
    <name type="common">Maidenhair fern</name>
    <dbReference type="NCBI Taxonomy" id="13818"/>
    <lineage>
        <taxon>Eukaryota</taxon>
        <taxon>Viridiplantae</taxon>
        <taxon>Streptophyta</taxon>
        <taxon>Embryophyta</taxon>
        <taxon>Tracheophyta</taxon>
        <taxon>Polypodiopsida</taxon>
        <taxon>Polypodiidae</taxon>
        <taxon>Polypodiales</taxon>
        <taxon>Pteridineae</taxon>
        <taxon>Pteridaceae</taxon>
        <taxon>Vittarioideae</taxon>
        <taxon>Adiantum</taxon>
    </lineage>
</organism>
<accession>A0A9D4ZRI4</accession>